<evidence type="ECO:0000313" key="2">
    <source>
        <dbReference type="Proteomes" id="UP000298664"/>
    </source>
</evidence>
<protein>
    <submittedName>
        <fullName evidence="1">Uncharacterized protein</fullName>
    </submittedName>
</protein>
<organism evidence="1 2">
    <name type="scientific">Agrobacterium larrymoorei</name>
    <dbReference type="NCBI Taxonomy" id="160699"/>
    <lineage>
        <taxon>Bacteria</taxon>
        <taxon>Pseudomonadati</taxon>
        <taxon>Pseudomonadota</taxon>
        <taxon>Alphaproteobacteria</taxon>
        <taxon>Hyphomicrobiales</taxon>
        <taxon>Rhizobiaceae</taxon>
        <taxon>Rhizobium/Agrobacterium group</taxon>
        <taxon>Agrobacterium</taxon>
    </lineage>
</organism>
<name>A0AAF0H7K3_9HYPH</name>
<dbReference type="EMBL" id="CP124733">
    <property type="protein sequence ID" value="WHA40943.1"/>
    <property type="molecule type" value="Genomic_DNA"/>
</dbReference>
<accession>A0AAF0H7K3</accession>
<reference evidence="1" key="1">
    <citation type="submission" date="2023-05" db="EMBL/GenBank/DDBJ databases">
        <title>Complete genome sequence of Agrobacterium larrymoorei CFBP5477.</title>
        <authorList>
            <person name="Yen H.-C."/>
            <person name="Chou L."/>
            <person name="Lin Y.-C."/>
            <person name="Lai E.-M."/>
            <person name="Kuo C.-H."/>
        </authorList>
    </citation>
    <scope>NUCLEOTIDE SEQUENCE</scope>
    <source>
        <strain evidence="1">CFBP5477</strain>
    </source>
</reference>
<dbReference type="Proteomes" id="UP000298664">
    <property type="component" value="Chromosome Circular"/>
</dbReference>
<proteinExistence type="predicted"/>
<dbReference type="AlphaFoldDB" id="A0AAF0H7K3"/>
<gene>
    <name evidence="1" type="ORF">CFBP5477_014205</name>
</gene>
<sequence length="93" mass="10183">MKKASTSRKLVKIEGTLHDPASIPTHVIIAEYARRGCGDRVAPVPTEEIEDAYRLIAEGRSADAMELLARTFPRLAPPSHECAIVDMLSRGRA</sequence>
<evidence type="ECO:0000313" key="1">
    <source>
        <dbReference type="EMBL" id="WHA40943.1"/>
    </source>
</evidence>
<dbReference type="RefSeq" id="WP_137392965.1">
    <property type="nucleotide sequence ID" value="NZ_CP124733.1"/>
</dbReference>